<keyword evidence="4" id="KW-1185">Reference proteome</keyword>
<name>A0A285SGR2_9RHOB</name>
<dbReference type="Pfam" id="PF01903">
    <property type="entry name" value="CbiX"/>
    <property type="match status" value="1"/>
</dbReference>
<accession>A0A285SGR2</accession>
<dbReference type="CDD" id="cd03416">
    <property type="entry name" value="CbiX_SirB_N"/>
    <property type="match status" value="1"/>
</dbReference>
<keyword evidence="2" id="KW-0456">Lyase</keyword>
<dbReference type="GO" id="GO:0016829">
    <property type="term" value="F:lyase activity"/>
    <property type="evidence" value="ECO:0007669"/>
    <property type="project" value="UniProtKB-KW"/>
</dbReference>
<dbReference type="InterPro" id="IPR050963">
    <property type="entry name" value="Sirohydro_Cobaltochel/CbiX"/>
</dbReference>
<protein>
    <submittedName>
        <fullName evidence="3">Sirohydrochlorin ferrochelatase</fullName>
    </submittedName>
</protein>
<dbReference type="AlphaFoldDB" id="A0A285SGR2"/>
<sequence>MRNALIVAHGFPSDPIPADRKLQDLAAQVNALLPDWQIGAATLACPGALRAALVAQPQAPVYPFFMAEGWFTRVQLPRRLAELGHAAPILPPFGRDPALPELVAKAISAAGCTEVILVAHGSEAARSSRETTEALARQLAEILPHHRLVLAFLEEEPHLRLIASHHRDAVCLPLFALRAGHVALDIPKSLAEAGHRGPLLPAIGETAGVPALIAAALARG</sequence>
<dbReference type="GO" id="GO:0046872">
    <property type="term" value="F:metal ion binding"/>
    <property type="evidence" value="ECO:0007669"/>
    <property type="project" value="UniProtKB-KW"/>
</dbReference>
<dbReference type="EMBL" id="OBMT01000005">
    <property type="protein sequence ID" value="SOC06789.1"/>
    <property type="molecule type" value="Genomic_DNA"/>
</dbReference>
<dbReference type="RefSeq" id="WP_097069904.1">
    <property type="nucleotide sequence ID" value="NZ_OBMT01000005.1"/>
</dbReference>
<evidence type="ECO:0000313" key="3">
    <source>
        <dbReference type="EMBL" id="SOC06789.1"/>
    </source>
</evidence>
<reference evidence="4" key="1">
    <citation type="submission" date="2017-08" db="EMBL/GenBank/DDBJ databases">
        <authorList>
            <person name="Varghese N."/>
            <person name="Submissions S."/>
        </authorList>
    </citation>
    <scope>NUCLEOTIDE SEQUENCE [LARGE SCALE GENOMIC DNA]</scope>
    <source>
        <strain evidence="4">JA276</strain>
    </source>
</reference>
<organism evidence="3 4">
    <name type="scientific">Rhodobacter maris</name>
    <dbReference type="NCBI Taxonomy" id="446682"/>
    <lineage>
        <taxon>Bacteria</taxon>
        <taxon>Pseudomonadati</taxon>
        <taxon>Pseudomonadota</taxon>
        <taxon>Alphaproteobacteria</taxon>
        <taxon>Rhodobacterales</taxon>
        <taxon>Rhodobacter group</taxon>
        <taxon>Rhodobacter</taxon>
    </lineage>
</organism>
<evidence type="ECO:0000256" key="1">
    <source>
        <dbReference type="ARBA" id="ARBA00022723"/>
    </source>
</evidence>
<gene>
    <name evidence="3" type="ORF">SAMN05877831_105137</name>
</gene>
<dbReference type="Proteomes" id="UP000219111">
    <property type="component" value="Unassembled WGS sequence"/>
</dbReference>
<evidence type="ECO:0000313" key="4">
    <source>
        <dbReference type="Proteomes" id="UP000219111"/>
    </source>
</evidence>
<proteinExistence type="predicted"/>
<dbReference type="PANTHER" id="PTHR33542:SF5">
    <property type="entry name" value="FERROCHELATASE CHE1"/>
    <property type="match status" value="1"/>
</dbReference>
<dbReference type="OrthoDB" id="7346027at2"/>
<dbReference type="Gene3D" id="3.40.50.1400">
    <property type="match status" value="2"/>
</dbReference>
<evidence type="ECO:0000256" key="2">
    <source>
        <dbReference type="ARBA" id="ARBA00023239"/>
    </source>
</evidence>
<keyword evidence="1" id="KW-0479">Metal-binding</keyword>
<dbReference type="SUPFAM" id="SSF53800">
    <property type="entry name" value="Chelatase"/>
    <property type="match status" value="2"/>
</dbReference>
<dbReference type="PANTHER" id="PTHR33542">
    <property type="entry name" value="SIROHYDROCHLORIN FERROCHELATASE, CHLOROPLASTIC"/>
    <property type="match status" value="1"/>
</dbReference>
<dbReference type="InterPro" id="IPR002762">
    <property type="entry name" value="CbiX-like"/>
</dbReference>